<keyword evidence="2" id="KW-0812">Transmembrane</keyword>
<evidence type="ECO:0000259" key="4">
    <source>
        <dbReference type="PROSITE" id="PS51762"/>
    </source>
</evidence>
<dbReference type="PROSITE" id="PS51762">
    <property type="entry name" value="GH16_2"/>
    <property type="match status" value="1"/>
</dbReference>
<keyword evidence="2" id="KW-0472">Membrane</keyword>
<dbReference type="SUPFAM" id="SSF49899">
    <property type="entry name" value="Concanavalin A-like lectins/glucanases"/>
    <property type="match status" value="1"/>
</dbReference>
<keyword evidence="2" id="KW-1133">Transmembrane helix</keyword>
<dbReference type="Gene3D" id="2.60.120.200">
    <property type="match status" value="1"/>
</dbReference>
<dbReference type="Proteomes" id="UP001329825">
    <property type="component" value="Chromosome 4"/>
</dbReference>
<feature type="region of interest" description="Disordered" evidence="1">
    <location>
        <begin position="23"/>
        <end position="93"/>
    </location>
</feature>
<gene>
    <name evidence="5" type="ORF">IL334_003114</name>
</gene>
<evidence type="ECO:0000256" key="1">
    <source>
        <dbReference type="SAM" id="MobiDB-lite"/>
    </source>
</evidence>
<evidence type="ECO:0000256" key="3">
    <source>
        <dbReference type="SAM" id="SignalP"/>
    </source>
</evidence>
<evidence type="ECO:0000256" key="2">
    <source>
        <dbReference type="SAM" id="Phobius"/>
    </source>
</evidence>
<dbReference type="EMBL" id="CP141884">
    <property type="protein sequence ID" value="WRT66161.1"/>
    <property type="molecule type" value="Genomic_DNA"/>
</dbReference>
<feature type="compositionally biased region" description="Low complexity" evidence="1">
    <location>
        <begin position="34"/>
        <end position="93"/>
    </location>
</feature>
<evidence type="ECO:0000313" key="6">
    <source>
        <dbReference type="Proteomes" id="UP001329825"/>
    </source>
</evidence>
<feature type="domain" description="GH16" evidence="4">
    <location>
        <begin position="85"/>
        <end position="331"/>
    </location>
</feature>
<keyword evidence="3" id="KW-0732">Signal</keyword>
<dbReference type="CDD" id="cd12087">
    <property type="entry name" value="TM_EGFR-like"/>
    <property type="match status" value="1"/>
</dbReference>
<name>A0ABZ1CWM0_9TREE</name>
<accession>A0ABZ1CWM0</accession>
<feature type="chain" id="PRO_5046056217" description="GH16 domain-containing protein" evidence="3">
    <location>
        <begin position="21"/>
        <end position="548"/>
    </location>
</feature>
<feature type="region of interest" description="Disordered" evidence="1">
    <location>
        <begin position="495"/>
        <end position="525"/>
    </location>
</feature>
<sequence length="548" mass="57463">MYISHSLRAITLLLATTVLAQDNNDESDRDNGNTVSGVSGIASTSAGSSSTGVTSSALSSTVSSATPTTSTSDSTSSNALTSTTSTSSGASETSSTVQLKLAKKYVGSDFMNDFDFFTADDPTGGYVNYVSKSSAQKSGLIDVQANNVFIMAADSANVPDGRGRDSIRISSKNKYADGVYILDLNHMPVGCGTWPAFWTVTKSGWPKGGEIDILEGANGLPLSGSSAYNATTGLSTTPNPQIYNVAALHTSDTCTLNGQTYMDGQIGEWQCSAYVSGNTGCGVKMTGATNGSYGGPVNGVGGGWYAMWRDVENSGGIYIWFWPRNSASVPDDVKNPNTATTNVANWGIPKANMTVPSCKKDFNNHVIVFDLTFCGDYAGATYTSSGCPGTCSTFVRSNPAAFSEAYWSLNSLRVYNSSGKAASDGGLSKGAIAGIVVGAIVVLIILGFFLFRRYKKSKRSRKIVEESNYTEEPLPPNADVKGPYAFLAARKPRLGPTKLAPGRTAQHFLDGETPTAPYGRSTPLGSGSDIKLAEATYRPPGGNSSWIG</sequence>
<protein>
    <recommendedName>
        <fullName evidence="4">GH16 domain-containing protein</fullName>
    </recommendedName>
</protein>
<organism evidence="5 6">
    <name type="scientific">Kwoniella shivajii</name>
    <dbReference type="NCBI Taxonomy" id="564305"/>
    <lineage>
        <taxon>Eukaryota</taxon>
        <taxon>Fungi</taxon>
        <taxon>Dikarya</taxon>
        <taxon>Basidiomycota</taxon>
        <taxon>Agaricomycotina</taxon>
        <taxon>Tremellomycetes</taxon>
        <taxon>Tremellales</taxon>
        <taxon>Cryptococcaceae</taxon>
        <taxon>Kwoniella</taxon>
    </lineage>
</organism>
<evidence type="ECO:0000313" key="5">
    <source>
        <dbReference type="EMBL" id="WRT66161.1"/>
    </source>
</evidence>
<dbReference type="RefSeq" id="XP_062790901.1">
    <property type="nucleotide sequence ID" value="XM_062934850.1"/>
</dbReference>
<feature type="transmembrane region" description="Helical" evidence="2">
    <location>
        <begin position="430"/>
        <end position="451"/>
    </location>
</feature>
<dbReference type="GeneID" id="87955245"/>
<reference evidence="5 6" key="1">
    <citation type="submission" date="2024-01" db="EMBL/GenBank/DDBJ databases">
        <title>Comparative genomics of Cryptococcus and Kwoniella reveals pathogenesis evolution and contrasting modes of karyotype evolution via chromosome fusion or intercentromeric recombination.</title>
        <authorList>
            <person name="Coelho M.A."/>
            <person name="David-Palma M."/>
            <person name="Shea T."/>
            <person name="Bowers K."/>
            <person name="McGinley-Smith S."/>
            <person name="Mohammad A.W."/>
            <person name="Gnirke A."/>
            <person name="Yurkov A.M."/>
            <person name="Nowrousian M."/>
            <person name="Sun S."/>
            <person name="Cuomo C.A."/>
            <person name="Heitman J."/>
        </authorList>
    </citation>
    <scope>NUCLEOTIDE SEQUENCE [LARGE SCALE GENOMIC DNA]</scope>
    <source>
        <strain evidence="5">CBS 11374</strain>
    </source>
</reference>
<dbReference type="InterPro" id="IPR050546">
    <property type="entry name" value="Glycosyl_Hydrlase_16"/>
</dbReference>
<keyword evidence="6" id="KW-1185">Reference proteome</keyword>
<dbReference type="CDD" id="cd02181">
    <property type="entry name" value="GH16_fungal_Lam16A_glucanase"/>
    <property type="match status" value="1"/>
</dbReference>
<dbReference type="InterPro" id="IPR000757">
    <property type="entry name" value="Beta-glucanase-like"/>
</dbReference>
<dbReference type="Pfam" id="PF26113">
    <property type="entry name" value="GH16_XgeA"/>
    <property type="match status" value="1"/>
</dbReference>
<proteinExistence type="predicted"/>
<dbReference type="InterPro" id="IPR013320">
    <property type="entry name" value="ConA-like_dom_sf"/>
</dbReference>
<feature type="signal peptide" evidence="3">
    <location>
        <begin position="1"/>
        <end position="20"/>
    </location>
</feature>
<dbReference type="PANTHER" id="PTHR10963:SF24">
    <property type="entry name" value="GLYCOSIDASE C21B10.07-RELATED"/>
    <property type="match status" value="1"/>
</dbReference>
<dbReference type="PANTHER" id="PTHR10963">
    <property type="entry name" value="GLYCOSYL HYDROLASE-RELATED"/>
    <property type="match status" value="1"/>
</dbReference>